<proteinExistence type="predicted"/>
<organism evidence="1 2">
    <name type="scientific">Ascaris lumbricoides</name>
    <name type="common">Giant roundworm</name>
    <dbReference type="NCBI Taxonomy" id="6252"/>
    <lineage>
        <taxon>Eukaryota</taxon>
        <taxon>Metazoa</taxon>
        <taxon>Ecdysozoa</taxon>
        <taxon>Nematoda</taxon>
        <taxon>Chromadorea</taxon>
        <taxon>Rhabditida</taxon>
        <taxon>Spirurina</taxon>
        <taxon>Ascaridomorpha</taxon>
        <taxon>Ascaridoidea</taxon>
        <taxon>Ascarididae</taxon>
        <taxon>Ascaris</taxon>
    </lineage>
</organism>
<dbReference type="AlphaFoldDB" id="A0A0M3I3Y6"/>
<sequence length="67" mass="7670">MNPRPEYLQQKPISAFISGVRRHLRSNLPSLHINRSHSFDEEINEAPEFFATDMYKCGLKGIPLASL</sequence>
<keyword evidence="1" id="KW-1185">Reference proteome</keyword>
<dbReference type="Proteomes" id="UP000036681">
    <property type="component" value="Unplaced"/>
</dbReference>
<protein>
    <submittedName>
        <fullName evidence="2">Uncharacterized protein</fullName>
    </submittedName>
</protein>
<evidence type="ECO:0000313" key="1">
    <source>
        <dbReference type="Proteomes" id="UP000036681"/>
    </source>
</evidence>
<reference evidence="2" key="1">
    <citation type="submission" date="2017-02" db="UniProtKB">
        <authorList>
            <consortium name="WormBaseParasite"/>
        </authorList>
    </citation>
    <scope>IDENTIFICATION</scope>
</reference>
<accession>A0A0M3I3Y6</accession>
<name>A0A0M3I3Y6_ASCLU</name>
<evidence type="ECO:0000313" key="2">
    <source>
        <dbReference type="WBParaSite" id="ALUE_0001142201-mRNA-1"/>
    </source>
</evidence>
<dbReference type="WBParaSite" id="ALUE_0001142201-mRNA-1">
    <property type="protein sequence ID" value="ALUE_0001142201-mRNA-1"/>
    <property type="gene ID" value="ALUE_0001142201"/>
</dbReference>